<dbReference type="Proteomes" id="UP000011971">
    <property type="component" value="Unassembled WGS sequence"/>
</dbReference>
<dbReference type="AlphaFoldDB" id="M5JU00"/>
<dbReference type="EMBL" id="AOGE01000080">
    <property type="protein sequence ID" value="ELT46646.1"/>
    <property type="molecule type" value="Genomic_DNA"/>
</dbReference>
<comment type="caution">
    <text evidence="1">The sequence shown here is derived from an EMBL/GenBank/DDBJ whole genome shotgun (WGS) entry which is preliminary data.</text>
</comment>
<sequence length="93" mass="10723">MVVTDLFAAKDYHLHVDEPFAVMALCPQHRFRLKTAFPERYHTYVRTIADDRSEYMTWLMSASSILSELGRWREGTGDGPAWPLKNVELAPPN</sequence>
<protein>
    <submittedName>
        <fullName evidence="1">Uncharacterized protein</fullName>
    </submittedName>
</protein>
<dbReference type="PATRIC" id="fig|1234597.4.peg.4884"/>
<gene>
    <name evidence="1" type="ORF">D584_23723</name>
</gene>
<evidence type="ECO:0000313" key="2">
    <source>
        <dbReference type="Proteomes" id="UP000011971"/>
    </source>
</evidence>
<accession>M5JU00</accession>
<organism evidence="1 2">
    <name type="scientific">Brucella intermedia M86</name>
    <dbReference type="NCBI Taxonomy" id="1234597"/>
    <lineage>
        <taxon>Bacteria</taxon>
        <taxon>Pseudomonadati</taxon>
        <taxon>Pseudomonadota</taxon>
        <taxon>Alphaproteobacteria</taxon>
        <taxon>Hyphomicrobiales</taxon>
        <taxon>Brucellaceae</taxon>
        <taxon>Brucella/Ochrobactrum group</taxon>
        <taxon>Brucella</taxon>
    </lineage>
</organism>
<evidence type="ECO:0000313" key="1">
    <source>
        <dbReference type="EMBL" id="ELT46646.1"/>
    </source>
</evidence>
<reference evidence="1 2" key="1">
    <citation type="journal article" date="2013" name="Gut Pathog.">
        <title>Draft genome of Ochrobactrum intermedium strain M86 isolated from non-ulcer dyspeptic individual from India.</title>
        <authorList>
            <person name="Kulkarni G."/>
            <person name="Dhotre D."/>
            <person name="Dharne M."/>
            <person name="Shetty S."/>
            <person name="Chowdhury S."/>
            <person name="Misra V."/>
            <person name="Misra S."/>
            <person name="Patole M."/>
            <person name="Shouche Y."/>
        </authorList>
    </citation>
    <scope>NUCLEOTIDE SEQUENCE [LARGE SCALE GENOMIC DNA]</scope>
    <source>
        <strain evidence="1 2">M86</strain>
    </source>
</reference>
<name>M5JU00_9HYPH</name>
<proteinExistence type="predicted"/>